<dbReference type="PANTHER" id="PTHR32309:SF13">
    <property type="entry name" value="FERRIC ENTEROBACTIN TRANSPORT PROTEIN FEPE"/>
    <property type="match status" value="1"/>
</dbReference>
<gene>
    <name evidence="2" type="ORF">BW730_00770</name>
</gene>
<accession>A0A1Q2CJL1</accession>
<keyword evidence="1" id="KW-1133">Transmembrane helix</keyword>
<dbReference type="Proteomes" id="UP000188145">
    <property type="component" value="Chromosome"/>
</dbReference>
<feature type="transmembrane region" description="Helical" evidence="1">
    <location>
        <begin position="37"/>
        <end position="59"/>
    </location>
</feature>
<evidence type="ECO:0008006" key="4">
    <source>
        <dbReference type="Google" id="ProtNLM"/>
    </source>
</evidence>
<dbReference type="PANTHER" id="PTHR32309">
    <property type="entry name" value="TYROSINE-PROTEIN KINASE"/>
    <property type="match status" value="1"/>
</dbReference>
<organism evidence="2 3">
    <name type="scientific">Tessaracoccus aquimaris</name>
    <dbReference type="NCBI Taxonomy" id="1332264"/>
    <lineage>
        <taxon>Bacteria</taxon>
        <taxon>Bacillati</taxon>
        <taxon>Actinomycetota</taxon>
        <taxon>Actinomycetes</taxon>
        <taxon>Propionibacteriales</taxon>
        <taxon>Propionibacteriaceae</taxon>
        <taxon>Tessaracoccus</taxon>
    </lineage>
</organism>
<protein>
    <recommendedName>
        <fullName evidence="4">Polysaccharide chain length determinant N-terminal domain-containing protein</fullName>
    </recommendedName>
</protein>
<dbReference type="GO" id="GO:0005886">
    <property type="term" value="C:plasma membrane"/>
    <property type="evidence" value="ECO:0007669"/>
    <property type="project" value="TreeGrafter"/>
</dbReference>
<evidence type="ECO:0000313" key="3">
    <source>
        <dbReference type="Proteomes" id="UP000188145"/>
    </source>
</evidence>
<feature type="transmembrane region" description="Helical" evidence="1">
    <location>
        <begin position="197"/>
        <end position="220"/>
    </location>
</feature>
<keyword evidence="3" id="KW-1185">Reference proteome</keyword>
<evidence type="ECO:0000313" key="2">
    <source>
        <dbReference type="EMBL" id="AQP46319.1"/>
    </source>
</evidence>
<dbReference type="STRING" id="1332264.BW730_00770"/>
<dbReference type="InterPro" id="IPR050445">
    <property type="entry name" value="Bact_polysacc_biosynth/exp"/>
</dbReference>
<dbReference type="AlphaFoldDB" id="A0A1Q2CJL1"/>
<keyword evidence="1" id="KW-0812">Transmembrane</keyword>
<proteinExistence type="predicted"/>
<evidence type="ECO:0000256" key="1">
    <source>
        <dbReference type="SAM" id="Phobius"/>
    </source>
</evidence>
<dbReference type="GO" id="GO:0004713">
    <property type="term" value="F:protein tyrosine kinase activity"/>
    <property type="evidence" value="ECO:0007669"/>
    <property type="project" value="TreeGrafter"/>
</dbReference>
<sequence length="236" mass="24514">MDILVSETDVFTVVREIGGSMATEFRVGQLVALLLRYWWMLALGIGLGFGLAAIGLHYATPTYTATATQLVKGIPGRTTGANYIAAQYAVARARSYPALIFSTPVLEGVRHDLGAEFTDTRLRADLSASNPTDTPLINITAVGATPEQAKKLADAAAKHLAAFISSIETIDGASPVIVSTAVDAELPTSPSAPKPTLYYGMGAAVGLAIGLLGALAWNAVGSRVAARRAGSQPSQD</sequence>
<name>A0A1Q2CJL1_9ACTN</name>
<keyword evidence="1" id="KW-0472">Membrane</keyword>
<dbReference type="KEGG" id="tes:BW730_00770"/>
<dbReference type="EMBL" id="CP019606">
    <property type="protein sequence ID" value="AQP46319.1"/>
    <property type="molecule type" value="Genomic_DNA"/>
</dbReference>
<reference evidence="3" key="1">
    <citation type="submission" date="2017-02" db="EMBL/GenBank/DDBJ databases">
        <title>Tessaracoccus aquaemaris sp. nov., isolated from the intestine of a Korean rockfish, Sebastes schlegelii, in a marine aquaculture pond.</title>
        <authorList>
            <person name="Tak E.J."/>
            <person name="Bae J.-W."/>
        </authorList>
    </citation>
    <scope>NUCLEOTIDE SEQUENCE [LARGE SCALE GENOMIC DNA]</scope>
    <source>
        <strain evidence="3">NSG39</strain>
    </source>
</reference>